<evidence type="ECO:0000313" key="2">
    <source>
        <dbReference type="Proteomes" id="UP001433508"/>
    </source>
</evidence>
<organism evidence="1 2">
    <name type="scientific">Lipomyces kononenkoae</name>
    <name type="common">Yeast</name>
    <dbReference type="NCBI Taxonomy" id="34357"/>
    <lineage>
        <taxon>Eukaryota</taxon>
        <taxon>Fungi</taxon>
        <taxon>Dikarya</taxon>
        <taxon>Ascomycota</taxon>
        <taxon>Saccharomycotina</taxon>
        <taxon>Lipomycetes</taxon>
        <taxon>Lipomycetales</taxon>
        <taxon>Lipomycetaceae</taxon>
        <taxon>Lipomyces</taxon>
    </lineage>
</organism>
<evidence type="ECO:0000313" key="1">
    <source>
        <dbReference type="EMBL" id="KAK9237969.1"/>
    </source>
</evidence>
<keyword evidence="2" id="KW-1185">Reference proteome</keyword>
<proteinExistence type="predicted"/>
<dbReference type="EMBL" id="MU971362">
    <property type="protein sequence ID" value="KAK9237969.1"/>
    <property type="molecule type" value="Genomic_DNA"/>
</dbReference>
<gene>
    <name evidence="1" type="ORF">V1525DRAFT_376034</name>
</gene>
<name>A0ACC3T2L4_LIPKO</name>
<dbReference type="Proteomes" id="UP001433508">
    <property type="component" value="Unassembled WGS sequence"/>
</dbReference>
<accession>A0ACC3T2L4</accession>
<protein>
    <submittedName>
        <fullName evidence="1">Uncharacterized protein</fullName>
    </submittedName>
</protein>
<reference evidence="2" key="1">
    <citation type="journal article" date="2024" name="Front. Bioeng. Biotechnol.">
        <title>Genome-scale model development and genomic sequencing of the oleaginous clade Lipomyces.</title>
        <authorList>
            <person name="Czajka J.J."/>
            <person name="Han Y."/>
            <person name="Kim J."/>
            <person name="Mondo S.J."/>
            <person name="Hofstad B.A."/>
            <person name="Robles A."/>
            <person name="Haridas S."/>
            <person name="Riley R."/>
            <person name="LaButti K."/>
            <person name="Pangilinan J."/>
            <person name="Andreopoulos W."/>
            <person name="Lipzen A."/>
            <person name="Yan J."/>
            <person name="Wang M."/>
            <person name="Ng V."/>
            <person name="Grigoriev I.V."/>
            <person name="Spatafora J.W."/>
            <person name="Magnuson J.K."/>
            <person name="Baker S.E."/>
            <person name="Pomraning K.R."/>
        </authorList>
    </citation>
    <scope>NUCLEOTIDE SEQUENCE [LARGE SCALE GENOMIC DNA]</scope>
    <source>
        <strain evidence="2">CBS 7786</strain>
    </source>
</reference>
<sequence>MHIAGCRRGVSCPFRHITQSGGRESLSPRAAEIQELVRKYANAEIEDDSIRVSIQPSDPDFPFDLAYLHFILNVPTDYPSTAPNLTVINTDIPRGYALNIEHGFADEISKPALGSMSLLQMIDALNERLEEFLKAEKRETIKLVNVGRRNGNGAFLNSTSGNQRVEGRGSYTDWGFDETVISTLQISDSAATPNHGVAELATTFTEPVLQEASARREREVRQLQTRLPGTKLFSTDEVTGDSTFTVPFDVANSAVPACLRNTSNVHLIVPKLYDLVPVRLCFPSIDSPEARAVETNFSAHGDQHREFSLFAHMNFLIQNIQELAVQQLPLYQSEESADAARRESPDEEYRKPPEWDAIEDGDDDVSEYEFDDESDDSNWYVREDGEPGEYCGDEENYSGSSDADQSDTAVEDVHPQQVSERHAQTDHPPFHGTSINLPGLRLNNIGVVECTLLSIVVKCLRCKTEAEIRDIKPGLASRSKSTTCAKCSAELSVASFRAEFMHENAVRLGYIDLLGCTPADILPGAFMPYCGSCSEPLPGTTGIAGLGLAQTMSTNCRSCHTKMSIFIPQVKFSRVSDEQAPAAATVKKRAETRLGIIAGTALPFNGTCKHYKRSTRWFRFSCCNRVFPCDRCHNEQSGHADEHASRMICGMCSREQNYQPEVCAYCRHSFFRKNTGFWEGGRGTRDKVKMSRKDPRKYKRRPAPA</sequence>
<comment type="caution">
    <text evidence="1">The sequence shown here is derived from an EMBL/GenBank/DDBJ whole genome shotgun (WGS) entry which is preliminary data.</text>
</comment>